<evidence type="ECO:0000313" key="1">
    <source>
        <dbReference type="EMBL" id="GAA1718552.1"/>
    </source>
</evidence>
<sequence>MNCGSGGYDSAVTPRAADQKAVARSASALGASIRTAYTRLLCMHGKLPRRAHGQSRRAEPLDFLNFAFDPGEVGQGRRQVRSGTSLRGMEGE</sequence>
<accession>A0ABP4V6J3</accession>
<proteinExistence type="predicted"/>
<gene>
    <name evidence="1" type="ORF">GCM10009680_69970</name>
</gene>
<keyword evidence="2" id="KW-1185">Reference proteome</keyword>
<dbReference type="Proteomes" id="UP001499947">
    <property type="component" value="Unassembled WGS sequence"/>
</dbReference>
<name>A0ABP4V6J3_9ACTN</name>
<dbReference type="EMBL" id="BAAALR010000085">
    <property type="protein sequence ID" value="GAA1718552.1"/>
    <property type="molecule type" value="Genomic_DNA"/>
</dbReference>
<protein>
    <submittedName>
        <fullName evidence="1">Uncharacterized protein</fullName>
    </submittedName>
</protein>
<reference evidence="2" key="1">
    <citation type="journal article" date="2019" name="Int. J. Syst. Evol. Microbiol.">
        <title>The Global Catalogue of Microorganisms (GCM) 10K type strain sequencing project: providing services to taxonomists for standard genome sequencing and annotation.</title>
        <authorList>
            <consortium name="The Broad Institute Genomics Platform"/>
            <consortium name="The Broad Institute Genome Sequencing Center for Infectious Disease"/>
            <person name="Wu L."/>
            <person name="Ma J."/>
        </authorList>
    </citation>
    <scope>NUCLEOTIDE SEQUENCE [LARGE SCALE GENOMIC DNA]</scope>
    <source>
        <strain evidence="2">JCM 13244</strain>
    </source>
</reference>
<organism evidence="1 2">
    <name type="scientific">Streptomyces yatensis</name>
    <dbReference type="NCBI Taxonomy" id="155177"/>
    <lineage>
        <taxon>Bacteria</taxon>
        <taxon>Bacillati</taxon>
        <taxon>Actinomycetota</taxon>
        <taxon>Actinomycetes</taxon>
        <taxon>Kitasatosporales</taxon>
        <taxon>Streptomycetaceae</taxon>
        <taxon>Streptomyces</taxon>
        <taxon>Streptomyces violaceusniger group</taxon>
    </lineage>
</organism>
<evidence type="ECO:0000313" key="2">
    <source>
        <dbReference type="Proteomes" id="UP001499947"/>
    </source>
</evidence>
<comment type="caution">
    <text evidence="1">The sequence shown here is derived from an EMBL/GenBank/DDBJ whole genome shotgun (WGS) entry which is preliminary data.</text>
</comment>